<proteinExistence type="inferred from homology"/>
<feature type="transmembrane region" description="Helical" evidence="9">
    <location>
        <begin position="580"/>
        <end position="602"/>
    </location>
</feature>
<evidence type="ECO:0000256" key="4">
    <source>
        <dbReference type="ARBA" id="ARBA00022692"/>
    </source>
</evidence>
<feature type="transmembrane region" description="Helical" evidence="9">
    <location>
        <begin position="608"/>
        <end position="630"/>
    </location>
</feature>
<feature type="transmembrane region" description="Helical" evidence="9">
    <location>
        <begin position="395"/>
        <end position="419"/>
    </location>
</feature>
<evidence type="ECO:0000256" key="7">
    <source>
        <dbReference type="ARBA" id="ARBA00023136"/>
    </source>
</evidence>
<comment type="caution">
    <text evidence="10">The sequence shown here is derived from an EMBL/GenBank/DDBJ whole genome shotgun (WGS) entry which is preliminary data.</text>
</comment>
<evidence type="ECO:0000256" key="2">
    <source>
        <dbReference type="ARBA" id="ARBA00009904"/>
    </source>
</evidence>
<feature type="coiled-coil region" evidence="8">
    <location>
        <begin position="101"/>
        <end position="135"/>
    </location>
</feature>
<evidence type="ECO:0000256" key="1">
    <source>
        <dbReference type="ARBA" id="ARBA00004141"/>
    </source>
</evidence>
<name>A0A9D1V3V1_9FIRM</name>
<organism evidence="10 11">
    <name type="scientific">Candidatus Allofournierella pullicola</name>
    <dbReference type="NCBI Taxonomy" id="2838596"/>
    <lineage>
        <taxon>Bacteria</taxon>
        <taxon>Bacillati</taxon>
        <taxon>Bacillota</taxon>
        <taxon>Clostridia</taxon>
        <taxon>Eubacteriales</taxon>
        <taxon>Oscillospiraceae</taxon>
        <taxon>Allofournierella</taxon>
    </lineage>
</organism>
<feature type="transmembrane region" description="Helical" evidence="9">
    <location>
        <begin position="517"/>
        <end position="536"/>
    </location>
</feature>
<comment type="subcellular location">
    <subcellularLocation>
        <location evidence="1">Membrane</location>
        <topology evidence="1">Multi-pass membrane protein</topology>
    </subcellularLocation>
</comment>
<keyword evidence="3" id="KW-0813">Transport</keyword>
<evidence type="ECO:0000256" key="5">
    <source>
        <dbReference type="ARBA" id="ARBA00022989"/>
    </source>
</evidence>
<comment type="similarity">
    <text evidence="2">Belongs to the V-ATPase 116 kDa subunit family.</text>
</comment>
<keyword evidence="8" id="KW-0175">Coiled coil</keyword>
<evidence type="ECO:0000256" key="6">
    <source>
        <dbReference type="ARBA" id="ARBA00023065"/>
    </source>
</evidence>
<dbReference type="GO" id="GO:0016471">
    <property type="term" value="C:vacuolar proton-transporting V-type ATPase complex"/>
    <property type="evidence" value="ECO:0007669"/>
    <property type="project" value="TreeGrafter"/>
</dbReference>
<dbReference type="PANTHER" id="PTHR11629:SF63">
    <property type="entry name" value="V-TYPE PROTON ATPASE SUBUNIT A"/>
    <property type="match status" value="1"/>
</dbReference>
<reference evidence="10" key="2">
    <citation type="submission" date="2021-04" db="EMBL/GenBank/DDBJ databases">
        <authorList>
            <person name="Gilroy R."/>
        </authorList>
    </citation>
    <scope>NUCLEOTIDE SEQUENCE</scope>
    <source>
        <strain evidence="10">2239</strain>
    </source>
</reference>
<dbReference type="Proteomes" id="UP000824193">
    <property type="component" value="Unassembled WGS sequence"/>
</dbReference>
<feature type="transmembrane region" description="Helical" evidence="9">
    <location>
        <begin position="489"/>
        <end position="511"/>
    </location>
</feature>
<sequence length="659" mass="73521">MTRKEDEDTLAIEKMKLVRVDGLLKNLDSVIYNCCLDGNFHPEPAIQHMSGSLGYITLSEDNPYTSHVQKMEELFQLVGESAPALSAQTARDIQPEDKEKIQELAERLAGMQGEKADLEKQKSELEEKKAQFSHFTGLDMPFDDIIKGEYIKVRFGFLPKASYARMMVAYAENPHVLFVTCSEDKGGYWGIYFTPLRNADEIDGIFATLFFERLHLPEASGTPESIVKQLGEEIADCQKKIEEKEAEITRCWAEQKETCSEIYQQLKWHEQAFDLRHYAAYRDNYFFMVGWVPAAQADAFAEKVKQIRHMRVTVSDPEEVENATPPTKLKNPWFVKPFEFFVDMYGLPSYGEMDITAFVAITFTVLFGIMFGDLGQGAVLAVGGFILWKWKKMALARLIVPCGISSMVFGFMFGSVFGFEEALNPVYELLGMSGKPISNWPGTPHSVLDTAAINPILVCAIFIGVALVLAAMVLHIIAALRKGQWGEAIFSNNGLVGILVYCGGVSFVSDFMSGPHFLPSGVAFALIGGGLVLLFFKEILIGLVDHHPNWKPESWADYCMQNIFELLEYVLSYFSNTVSFLRVGAFVFVHAAMMMAIFSLAGDPVNPIVVILGNALIIALEGLLSGIQGLRLEFYEMFSRCYEGGGHPFKGVSLTDKAE</sequence>
<keyword evidence="4 9" id="KW-0812">Transmembrane</keyword>
<dbReference type="AlphaFoldDB" id="A0A9D1V3V1"/>
<dbReference type="GO" id="GO:0046961">
    <property type="term" value="F:proton-transporting ATPase activity, rotational mechanism"/>
    <property type="evidence" value="ECO:0007669"/>
    <property type="project" value="InterPro"/>
</dbReference>
<dbReference type="InterPro" id="IPR002490">
    <property type="entry name" value="V-ATPase_116kDa_su"/>
</dbReference>
<dbReference type="PANTHER" id="PTHR11629">
    <property type="entry name" value="VACUOLAR PROTON ATPASES"/>
    <property type="match status" value="1"/>
</dbReference>
<dbReference type="GO" id="GO:0051117">
    <property type="term" value="F:ATPase binding"/>
    <property type="evidence" value="ECO:0007669"/>
    <property type="project" value="TreeGrafter"/>
</dbReference>
<dbReference type="EMBL" id="DXFW01000018">
    <property type="protein sequence ID" value="HIX05646.1"/>
    <property type="molecule type" value="Genomic_DNA"/>
</dbReference>
<reference evidence="10" key="1">
    <citation type="journal article" date="2021" name="PeerJ">
        <title>Extensive microbial diversity within the chicken gut microbiome revealed by metagenomics and culture.</title>
        <authorList>
            <person name="Gilroy R."/>
            <person name="Ravi A."/>
            <person name="Getino M."/>
            <person name="Pursley I."/>
            <person name="Horton D.L."/>
            <person name="Alikhan N.F."/>
            <person name="Baker D."/>
            <person name="Gharbi K."/>
            <person name="Hall N."/>
            <person name="Watson M."/>
            <person name="Adriaenssens E.M."/>
            <person name="Foster-Nyarko E."/>
            <person name="Jarju S."/>
            <person name="Secka A."/>
            <person name="Antonio M."/>
            <person name="Oren A."/>
            <person name="Chaudhuri R.R."/>
            <person name="La Ragione R."/>
            <person name="Hildebrand F."/>
            <person name="Pallen M.J."/>
        </authorList>
    </citation>
    <scope>NUCLEOTIDE SEQUENCE</scope>
    <source>
        <strain evidence="10">2239</strain>
    </source>
</reference>
<protein>
    <submittedName>
        <fullName evidence="10">ATPase</fullName>
    </submittedName>
</protein>
<evidence type="ECO:0000313" key="11">
    <source>
        <dbReference type="Proteomes" id="UP000824193"/>
    </source>
</evidence>
<feature type="transmembrane region" description="Helical" evidence="9">
    <location>
        <begin position="452"/>
        <end position="477"/>
    </location>
</feature>
<keyword evidence="6" id="KW-0406">Ion transport</keyword>
<gene>
    <name evidence="10" type="ORF">H9865_06035</name>
</gene>
<dbReference type="Pfam" id="PF01496">
    <property type="entry name" value="V_ATPase_I"/>
    <property type="match status" value="1"/>
</dbReference>
<evidence type="ECO:0000256" key="3">
    <source>
        <dbReference type="ARBA" id="ARBA00022448"/>
    </source>
</evidence>
<dbReference type="GO" id="GO:0007035">
    <property type="term" value="P:vacuolar acidification"/>
    <property type="evidence" value="ECO:0007669"/>
    <property type="project" value="TreeGrafter"/>
</dbReference>
<evidence type="ECO:0000313" key="10">
    <source>
        <dbReference type="EMBL" id="HIX05646.1"/>
    </source>
</evidence>
<accession>A0A9D1V3V1</accession>
<keyword evidence="7 9" id="KW-0472">Membrane</keyword>
<dbReference type="GO" id="GO:0033179">
    <property type="term" value="C:proton-transporting V-type ATPase, V0 domain"/>
    <property type="evidence" value="ECO:0007669"/>
    <property type="project" value="InterPro"/>
</dbReference>
<feature type="transmembrane region" description="Helical" evidence="9">
    <location>
        <begin position="357"/>
        <end position="388"/>
    </location>
</feature>
<evidence type="ECO:0000256" key="9">
    <source>
        <dbReference type="SAM" id="Phobius"/>
    </source>
</evidence>
<evidence type="ECO:0000256" key="8">
    <source>
        <dbReference type="SAM" id="Coils"/>
    </source>
</evidence>
<keyword evidence="5 9" id="KW-1133">Transmembrane helix</keyword>